<dbReference type="Pfam" id="PF02518">
    <property type="entry name" value="HATPase_c"/>
    <property type="match status" value="1"/>
</dbReference>
<keyword evidence="9 18" id="KW-0418">Kinase</keyword>
<comment type="catalytic activity">
    <reaction evidence="1">
        <text>ATP + protein L-histidine = ADP + protein N-phospho-L-histidine.</text>
        <dbReference type="EC" id="2.7.13.3"/>
    </reaction>
</comment>
<evidence type="ECO:0000256" key="15">
    <source>
        <dbReference type="SAM" id="Phobius"/>
    </source>
</evidence>
<feature type="transmembrane region" description="Helical" evidence="15">
    <location>
        <begin position="20"/>
        <end position="43"/>
    </location>
</feature>
<evidence type="ECO:0000256" key="6">
    <source>
        <dbReference type="ARBA" id="ARBA00022679"/>
    </source>
</evidence>
<organism evidence="18 19">
    <name type="scientific">Cohnella candidum</name>
    <dbReference type="NCBI Taxonomy" id="2674991"/>
    <lineage>
        <taxon>Bacteria</taxon>
        <taxon>Bacillati</taxon>
        <taxon>Bacillota</taxon>
        <taxon>Bacilli</taxon>
        <taxon>Bacillales</taxon>
        <taxon>Paenibacillaceae</taxon>
        <taxon>Cohnella</taxon>
    </lineage>
</organism>
<dbReference type="InterPro" id="IPR003660">
    <property type="entry name" value="HAMP_dom"/>
</dbReference>
<evidence type="ECO:0000256" key="7">
    <source>
        <dbReference type="ARBA" id="ARBA00022692"/>
    </source>
</evidence>
<sequence>MRATRRERTETSRMSLSKRIFAAFIAFIIVPLFVLGSVSYFMFQHINQEKYAEQTETTLKAIGRNISNMIREANSFSDFWVTTKDSVESLQGAYDPNAVSEEAKKQNQEYESLREQELLRRRVLLTSPDLKSVTLYRNDDRVIKVNYFPDTTIPLEELEANPIFPEVLRKNGSPVWVAPFEDKRLTGANNLFTQIRVLLDVDTLQKKGILVIRYQMRELNRIFSFYSNESKLDRRYLIVGKNGTVIFDSKSELQGAGFADLADTATPKGLNLKTTEYQSKTLAFQGVKSLVSVADLQDLERLGVGGGWKLVSVTPWQYLSGDMQIVLRWMIFITVASLACAVVFNLLFVRRTISFIIRVVKAMRRVERGDLTTQVPVIGNDETTSLSKGFNSLVHRVSELLEDVKQEQRRKRRAEMMLLQAQIKPHFLFNALESINILAIQNEGRKVSKMVQMLAKILRISIQQREEIRIEQELEHLQSYLEIQKYRFDDLFEYEIDVPRELLRERILKLTLQPLVENSIQHGFEGIAYMGRIRVTAKEEGSHIAFFVEDNGIGIPEETLARFAFQGVTSLEEMYAESPETGERRGLGVGNVADRLRIHYGPSCGLILCSYPGYGTVIKLVVPKSAGGEAHEGQSSSGG</sequence>
<feature type="coiled-coil region" evidence="14">
    <location>
        <begin position="397"/>
        <end position="424"/>
    </location>
</feature>
<feature type="transmembrane region" description="Helical" evidence="15">
    <location>
        <begin position="326"/>
        <end position="348"/>
    </location>
</feature>
<evidence type="ECO:0000256" key="5">
    <source>
        <dbReference type="ARBA" id="ARBA00022553"/>
    </source>
</evidence>
<keyword evidence="6" id="KW-0808">Transferase</keyword>
<evidence type="ECO:0000256" key="9">
    <source>
        <dbReference type="ARBA" id="ARBA00022777"/>
    </source>
</evidence>
<keyword evidence="10" id="KW-0067">ATP-binding</keyword>
<dbReference type="SMART" id="SM00304">
    <property type="entry name" value="HAMP"/>
    <property type="match status" value="1"/>
</dbReference>
<evidence type="ECO:0000256" key="10">
    <source>
        <dbReference type="ARBA" id="ARBA00022840"/>
    </source>
</evidence>
<dbReference type="Proteomes" id="UP000269097">
    <property type="component" value="Chromosome"/>
</dbReference>
<keyword evidence="8" id="KW-0547">Nucleotide-binding</keyword>
<dbReference type="AlphaFoldDB" id="A0A3G3JTY4"/>
<dbReference type="InterPro" id="IPR033479">
    <property type="entry name" value="dCache_1"/>
</dbReference>
<dbReference type="Pfam" id="PF06580">
    <property type="entry name" value="His_kinase"/>
    <property type="match status" value="1"/>
</dbReference>
<keyword evidence="7 15" id="KW-0812">Transmembrane</keyword>
<dbReference type="EMBL" id="CP033433">
    <property type="protein sequence ID" value="AYQ71654.1"/>
    <property type="molecule type" value="Genomic_DNA"/>
</dbReference>
<dbReference type="InterPro" id="IPR003594">
    <property type="entry name" value="HATPase_dom"/>
</dbReference>
<keyword evidence="13 15" id="KW-0472">Membrane</keyword>
<feature type="domain" description="Histidine kinase" evidence="16">
    <location>
        <begin position="508"/>
        <end position="626"/>
    </location>
</feature>
<dbReference type="InterPro" id="IPR050640">
    <property type="entry name" value="Bact_2-comp_sensor_kinase"/>
</dbReference>
<name>A0A3G3JTY4_9BACL</name>
<evidence type="ECO:0000256" key="4">
    <source>
        <dbReference type="ARBA" id="ARBA00022475"/>
    </source>
</evidence>
<dbReference type="InterPro" id="IPR036890">
    <property type="entry name" value="HATPase_C_sf"/>
</dbReference>
<dbReference type="PROSITE" id="PS50885">
    <property type="entry name" value="HAMP"/>
    <property type="match status" value="1"/>
</dbReference>
<evidence type="ECO:0000256" key="1">
    <source>
        <dbReference type="ARBA" id="ARBA00000085"/>
    </source>
</evidence>
<dbReference type="Pfam" id="PF02743">
    <property type="entry name" value="dCache_1"/>
    <property type="match status" value="1"/>
</dbReference>
<dbReference type="SUPFAM" id="SSF158472">
    <property type="entry name" value="HAMP domain-like"/>
    <property type="match status" value="1"/>
</dbReference>
<dbReference type="GO" id="GO:0005524">
    <property type="term" value="F:ATP binding"/>
    <property type="evidence" value="ECO:0007669"/>
    <property type="project" value="UniProtKB-KW"/>
</dbReference>
<feature type="domain" description="HAMP" evidence="17">
    <location>
        <begin position="350"/>
        <end position="402"/>
    </location>
</feature>
<evidence type="ECO:0000313" key="18">
    <source>
        <dbReference type="EMBL" id="AYQ71654.1"/>
    </source>
</evidence>
<evidence type="ECO:0000256" key="3">
    <source>
        <dbReference type="ARBA" id="ARBA00012438"/>
    </source>
</evidence>
<dbReference type="GO" id="GO:0000155">
    <property type="term" value="F:phosphorelay sensor kinase activity"/>
    <property type="evidence" value="ECO:0007669"/>
    <property type="project" value="InterPro"/>
</dbReference>
<dbReference type="PANTHER" id="PTHR34220">
    <property type="entry name" value="SENSOR HISTIDINE KINASE YPDA"/>
    <property type="match status" value="1"/>
</dbReference>
<comment type="subcellular location">
    <subcellularLocation>
        <location evidence="2">Cell membrane</location>
        <topology evidence="2">Multi-pass membrane protein</topology>
    </subcellularLocation>
</comment>
<dbReference type="PROSITE" id="PS50109">
    <property type="entry name" value="HIS_KIN"/>
    <property type="match status" value="1"/>
</dbReference>
<dbReference type="KEGG" id="coh:EAV92_03115"/>
<keyword evidence="5" id="KW-0597">Phosphoprotein</keyword>
<dbReference type="SMART" id="SM00387">
    <property type="entry name" value="HATPase_c"/>
    <property type="match status" value="1"/>
</dbReference>
<dbReference type="Gene3D" id="3.30.565.10">
    <property type="entry name" value="Histidine kinase-like ATPase, C-terminal domain"/>
    <property type="match status" value="1"/>
</dbReference>
<evidence type="ECO:0000256" key="14">
    <source>
        <dbReference type="SAM" id="Coils"/>
    </source>
</evidence>
<dbReference type="Gene3D" id="6.10.340.10">
    <property type="match status" value="1"/>
</dbReference>
<protein>
    <recommendedName>
        <fullName evidence="3">histidine kinase</fullName>
        <ecNumber evidence="3">2.7.13.3</ecNumber>
    </recommendedName>
</protein>
<gene>
    <name evidence="18" type="ORF">EAV92_03115</name>
</gene>
<keyword evidence="12" id="KW-0902">Two-component regulatory system</keyword>
<dbReference type="InterPro" id="IPR010559">
    <property type="entry name" value="Sig_transdc_His_kin_internal"/>
</dbReference>
<dbReference type="PRINTS" id="PR00344">
    <property type="entry name" value="BCTRLSENSOR"/>
</dbReference>
<evidence type="ECO:0000259" key="17">
    <source>
        <dbReference type="PROSITE" id="PS50885"/>
    </source>
</evidence>
<accession>A0A3G3JTY4</accession>
<dbReference type="GO" id="GO:0005886">
    <property type="term" value="C:plasma membrane"/>
    <property type="evidence" value="ECO:0007669"/>
    <property type="project" value="UniProtKB-SubCell"/>
</dbReference>
<evidence type="ECO:0000256" key="8">
    <source>
        <dbReference type="ARBA" id="ARBA00022741"/>
    </source>
</evidence>
<keyword evidence="4" id="KW-1003">Cell membrane</keyword>
<keyword evidence="14" id="KW-0175">Coiled coil</keyword>
<evidence type="ECO:0000256" key="2">
    <source>
        <dbReference type="ARBA" id="ARBA00004651"/>
    </source>
</evidence>
<dbReference type="InterPro" id="IPR004358">
    <property type="entry name" value="Sig_transdc_His_kin-like_C"/>
</dbReference>
<keyword evidence="11 15" id="KW-1133">Transmembrane helix</keyword>
<dbReference type="InterPro" id="IPR005467">
    <property type="entry name" value="His_kinase_dom"/>
</dbReference>
<proteinExistence type="predicted"/>
<evidence type="ECO:0000256" key="12">
    <source>
        <dbReference type="ARBA" id="ARBA00023012"/>
    </source>
</evidence>
<dbReference type="SUPFAM" id="SSF55874">
    <property type="entry name" value="ATPase domain of HSP90 chaperone/DNA topoisomerase II/histidine kinase"/>
    <property type="match status" value="1"/>
</dbReference>
<evidence type="ECO:0000256" key="11">
    <source>
        <dbReference type="ARBA" id="ARBA00022989"/>
    </source>
</evidence>
<dbReference type="EC" id="2.7.13.3" evidence="3"/>
<keyword evidence="19" id="KW-1185">Reference proteome</keyword>
<dbReference type="Pfam" id="PF00672">
    <property type="entry name" value="HAMP"/>
    <property type="match status" value="1"/>
</dbReference>
<evidence type="ECO:0000313" key="19">
    <source>
        <dbReference type="Proteomes" id="UP000269097"/>
    </source>
</evidence>
<evidence type="ECO:0000259" key="16">
    <source>
        <dbReference type="PROSITE" id="PS50109"/>
    </source>
</evidence>
<dbReference type="CDD" id="cd06225">
    <property type="entry name" value="HAMP"/>
    <property type="match status" value="1"/>
</dbReference>
<evidence type="ECO:0000256" key="13">
    <source>
        <dbReference type="ARBA" id="ARBA00023136"/>
    </source>
</evidence>
<dbReference type="PANTHER" id="PTHR34220:SF11">
    <property type="entry name" value="SENSOR PROTEIN KINASE HPTS"/>
    <property type="match status" value="1"/>
</dbReference>
<reference evidence="18 19" key="1">
    <citation type="submission" date="2018-10" db="EMBL/GenBank/DDBJ databases">
        <title>Genome Sequence of Cohnella sp.</title>
        <authorList>
            <person name="Srinivasan S."/>
            <person name="Kim M.K."/>
        </authorList>
    </citation>
    <scope>NUCLEOTIDE SEQUENCE [LARGE SCALE GENOMIC DNA]</scope>
    <source>
        <strain evidence="18 19">18JY8-7</strain>
    </source>
</reference>